<dbReference type="EMBL" id="CAMAPB010000026">
    <property type="protein sequence ID" value="CAH9059004.1"/>
    <property type="molecule type" value="Genomic_DNA"/>
</dbReference>
<dbReference type="Proteomes" id="UP001152447">
    <property type="component" value="Unassembled WGS sequence"/>
</dbReference>
<evidence type="ECO:0000256" key="5">
    <source>
        <dbReference type="SAM" id="Phobius"/>
    </source>
</evidence>
<keyword evidence="4 5" id="KW-0472">Membrane</keyword>
<feature type="domain" description="Peptidase S54 rhomboid" evidence="6">
    <location>
        <begin position="54"/>
        <end position="185"/>
    </location>
</feature>
<keyword evidence="3 5" id="KW-1133">Transmembrane helix</keyword>
<gene>
    <name evidence="7" type="ORF">PSEHALCIP103_01975</name>
</gene>
<protein>
    <recommendedName>
        <fullName evidence="6">Peptidase S54 rhomboid domain-containing protein</fullName>
    </recommendedName>
</protein>
<comment type="caution">
    <text evidence="7">The sequence shown here is derived from an EMBL/GenBank/DDBJ whole genome shotgun (WGS) entry which is preliminary data.</text>
</comment>
<dbReference type="PANTHER" id="PTHR43731">
    <property type="entry name" value="RHOMBOID PROTEASE"/>
    <property type="match status" value="1"/>
</dbReference>
<keyword evidence="8" id="KW-1185">Reference proteome</keyword>
<proteinExistence type="predicted"/>
<reference evidence="7" key="1">
    <citation type="submission" date="2022-07" db="EMBL/GenBank/DDBJ databases">
        <authorList>
            <person name="Criscuolo A."/>
        </authorList>
    </citation>
    <scope>NUCLEOTIDE SEQUENCE</scope>
    <source>
        <strain evidence="7">CIP103197</strain>
    </source>
</reference>
<evidence type="ECO:0000313" key="8">
    <source>
        <dbReference type="Proteomes" id="UP001152447"/>
    </source>
</evidence>
<dbReference type="RefSeq" id="WP_033103833.1">
    <property type="nucleotide sequence ID" value="NZ_CAMAPB010000026.1"/>
</dbReference>
<evidence type="ECO:0000256" key="3">
    <source>
        <dbReference type="ARBA" id="ARBA00022989"/>
    </source>
</evidence>
<dbReference type="GO" id="GO:0016020">
    <property type="term" value="C:membrane"/>
    <property type="evidence" value="ECO:0007669"/>
    <property type="project" value="UniProtKB-SubCell"/>
</dbReference>
<comment type="subcellular location">
    <subcellularLocation>
        <location evidence="1">Membrane</location>
        <topology evidence="1">Multi-pass membrane protein</topology>
    </subcellularLocation>
</comment>
<dbReference type="AlphaFoldDB" id="A0A9W4VS18"/>
<evidence type="ECO:0000259" key="6">
    <source>
        <dbReference type="Pfam" id="PF01694"/>
    </source>
</evidence>
<dbReference type="GO" id="GO:0004252">
    <property type="term" value="F:serine-type endopeptidase activity"/>
    <property type="evidence" value="ECO:0007669"/>
    <property type="project" value="InterPro"/>
</dbReference>
<dbReference type="InterPro" id="IPR050925">
    <property type="entry name" value="Rhomboid_protease_S54"/>
</dbReference>
<dbReference type="PANTHER" id="PTHR43731:SF9">
    <property type="entry name" value="SLR1461 PROTEIN"/>
    <property type="match status" value="1"/>
</dbReference>
<dbReference type="InterPro" id="IPR035952">
    <property type="entry name" value="Rhomboid-like_sf"/>
</dbReference>
<keyword evidence="2 5" id="KW-0812">Transmembrane</keyword>
<feature type="transmembrane region" description="Helical" evidence="5">
    <location>
        <begin position="115"/>
        <end position="134"/>
    </location>
</feature>
<dbReference type="Pfam" id="PF01694">
    <property type="entry name" value="Rhomboid"/>
    <property type="match status" value="1"/>
</dbReference>
<feature type="transmembrane region" description="Helical" evidence="5">
    <location>
        <begin position="141"/>
        <end position="159"/>
    </location>
</feature>
<evidence type="ECO:0000256" key="1">
    <source>
        <dbReference type="ARBA" id="ARBA00004141"/>
    </source>
</evidence>
<dbReference type="InterPro" id="IPR022764">
    <property type="entry name" value="Peptidase_S54_rhomboid_dom"/>
</dbReference>
<feature type="transmembrane region" description="Helical" evidence="5">
    <location>
        <begin position="90"/>
        <end position="109"/>
    </location>
</feature>
<dbReference type="SUPFAM" id="SSF144091">
    <property type="entry name" value="Rhomboid-like"/>
    <property type="match status" value="1"/>
</dbReference>
<accession>A0A9W4VS18</accession>
<sequence length="201" mass="22496">MATKPNTLSLITSTRFAIFSIIIICFVLQLINSLPGINLNGLGIYPRSIQGLVGILCAPFLHGSWWHFASNMLPFAVLSWLICQYSVQRFYSVFIFTALVGGLLVWMFARSNIHVGLSGVIYGLWGFILCYGIVRRSFKSIFIAVIVAFLYSGFIWGVLPQRFHISFESHLFGALSGLFLGYKLAKADKLKDQQATTKTRV</sequence>
<evidence type="ECO:0000256" key="4">
    <source>
        <dbReference type="ARBA" id="ARBA00023136"/>
    </source>
</evidence>
<evidence type="ECO:0000256" key="2">
    <source>
        <dbReference type="ARBA" id="ARBA00022692"/>
    </source>
</evidence>
<organism evidence="7 8">
    <name type="scientific">Pseudoalteromonas haloplanktis</name>
    <name type="common">Alteromonas haloplanktis</name>
    <dbReference type="NCBI Taxonomy" id="228"/>
    <lineage>
        <taxon>Bacteria</taxon>
        <taxon>Pseudomonadati</taxon>
        <taxon>Pseudomonadota</taxon>
        <taxon>Gammaproteobacteria</taxon>
        <taxon>Alteromonadales</taxon>
        <taxon>Pseudoalteromonadaceae</taxon>
        <taxon>Pseudoalteromonas</taxon>
    </lineage>
</organism>
<feature type="transmembrane region" description="Helical" evidence="5">
    <location>
        <begin position="12"/>
        <end position="31"/>
    </location>
</feature>
<feature type="transmembrane region" description="Helical" evidence="5">
    <location>
        <begin position="165"/>
        <end position="185"/>
    </location>
</feature>
<dbReference type="Gene3D" id="1.20.1540.10">
    <property type="entry name" value="Rhomboid-like"/>
    <property type="match status" value="1"/>
</dbReference>
<evidence type="ECO:0000313" key="7">
    <source>
        <dbReference type="EMBL" id="CAH9059004.1"/>
    </source>
</evidence>
<name>A0A9W4VS18_PSEHA</name>